<dbReference type="EMBL" id="JAKNSF020000007">
    <property type="protein sequence ID" value="KAK7737617.1"/>
    <property type="molecule type" value="Genomic_DNA"/>
</dbReference>
<feature type="domain" description="FAD-binding" evidence="5">
    <location>
        <begin position="8"/>
        <end position="378"/>
    </location>
</feature>
<evidence type="ECO:0000313" key="6">
    <source>
        <dbReference type="EMBL" id="KAK7737617.1"/>
    </source>
</evidence>
<accession>A0ABR1PJF0</accession>
<dbReference type="SUPFAM" id="SSF51905">
    <property type="entry name" value="FAD/NAD(P)-binding domain"/>
    <property type="match status" value="1"/>
</dbReference>
<sequence length="437" mass="47340">MSQRPIRIAISGGGLAGATLAHALLKHAHLDVHIFESAEGFKEAGAAVGIARNALSALDLIGSSATTALRRAGVVPQKGVRFMLAQGPDAGDEGVMIDEIDAEAHQKQVVSIVHRASFLKELLADVPRERMHASEKLERVDHGEGDGTGIAPVMLHFADGSTHGCDVLIGADGIHSIVRGIVLGDDDPAAHPRNTGWWAIMGLKHYAAAQASLGEGLVDVEDPRQYGWTGEGAYLMHDVLSDGQLVQLVACGMDEDARGSDRWQTTLSADEIRERFRGWPAHLRNAVEKLLCDEPEQPARYLWEHPPARTYVSGPIAVMGDAAHATTPWQGSGAGMAIEDSLVLSTLLGRAETAAQASLALEVYDQVRRPRTQRVVESSRGTGMMRTGLDREVGLDLSKFRQRLLSRWDFIIDFDNKQHCGDAEAVMERLLKARQCI</sequence>
<dbReference type="PANTHER" id="PTHR46720:SF3">
    <property type="entry name" value="FAD-BINDING DOMAIN-CONTAINING PROTEIN-RELATED"/>
    <property type="match status" value="1"/>
</dbReference>
<evidence type="ECO:0000256" key="2">
    <source>
        <dbReference type="ARBA" id="ARBA00022630"/>
    </source>
</evidence>
<evidence type="ECO:0000256" key="3">
    <source>
        <dbReference type="ARBA" id="ARBA00022827"/>
    </source>
</evidence>
<keyword evidence="3" id="KW-0274">FAD</keyword>
<organism evidence="6 7">
    <name type="scientific">Diaporthe eres</name>
    <name type="common">Phomopsis oblonga</name>
    <dbReference type="NCBI Taxonomy" id="83184"/>
    <lineage>
        <taxon>Eukaryota</taxon>
        <taxon>Fungi</taxon>
        <taxon>Dikarya</taxon>
        <taxon>Ascomycota</taxon>
        <taxon>Pezizomycotina</taxon>
        <taxon>Sordariomycetes</taxon>
        <taxon>Sordariomycetidae</taxon>
        <taxon>Diaporthales</taxon>
        <taxon>Diaporthaceae</taxon>
        <taxon>Diaporthe</taxon>
        <taxon>Diaporthe eres species complex</taxon>
    </lineage>
</organism>
<dbReference type="Proteomes" id="UP001430848">
    <property type="component" value="Unassembled WGS sequence"/>
</dbReference>
<protein>
    <recommendedName>
        <fullName evidence="5">FAD-binding domain-containing protein</fullName>
    </recommendedName>
</protein>
<gene>
    <name evidence="6" type="ORF">SLS63_002746</name>
</gene>
<evidence type="ECO:0000259" key="5">
    <source>
        <dbReference type="Pfam" id="PF01494"/>
    </source>
</evidence>
<dbReference type="InterPro" id="IPR002938">
    <property type="entry name" value="FAD-bd"/>
</dbReference>
<dbReference type="InterPro" id="IPR051104">
    <property type="entry name" value="FAD_monoxygenase"/>
</dbReference>
<comment type="similarity">
    <text evidence="1">Belongs to the paxM FAD-dependent monooxygenase family.</text>
</comment>
<dbReference type="InterPro" id="IPR036188">
    <property type="entry name" value="FAD/NAD-bd_sf"/>
</dbReference>
<dbReference type="Pfam" id="PF01494">
    <property type="entry name" value="FAD_binding_3"/>
    <property type="match status" value="1"/>
</dbReference>
<comment type="caution">
    <text evidence="6">The sequence shown here is derived from an EMBL/GenBank/DDBJ whole genome shotgun (WGS) entry which is preliminary data.</text>
</comment>
<evidence type="ECO:0000313" key="7">
    <source>
        <dbReference type="Proteomes" id="UP001430848"/>
    </source>
</evidence>
<reference evidence="6 7" key="1">
    <citation type="submission" date="2024-02" db="EMBL/GenBank/DDBJ databases">
        <title>De novo assembly and annotation of 12 fungi associated with fruit tree decline syndrome in Ontario, Canada.</title>
        <authorList>
            <person name="Sulman M."/>
            <person name="Ellouze W."/>
            <person name="Ilyukhin E."/>
        </authorList>
    </citation>
    <scope>NUCLEOTIDE SEQUENCE [LARGE SCALE GENOMIC DNA]</scope>
    <source>
        <strain evidence="6 7">M169</strain>
    </source>
</reference>
<dbReference type="Gene3D" id="3.50.50.60">
    <property type="entry name" value="FAD/NAD(P)-binding domain"/>
    <property type="match status" value="1"/>
</dbReference>
<keyword evidence="2" id="KW-0285">Flavoprotein</keyword>
<evidence type="ECO:0000256" key="4">
    <source>
        <dbReference type="ARBA" id="ARBA00023002"/>
    </source>
</evidence>
<evidence type="ECO:0000256" key="1">
    <source>
        <dbReference type="ARBA" id="ARBA00007992"/>
    </source>
</evidence>
<dbReference type="PANTHER" id="PTHR46720">
    <property type="entry name" value="HYDROXYLASE, PUTATIVE (AFU_ORTHOLOGUE AFUA_3G01460)-RELATED"/>
    <property type="match status" value="1"/>
</dbReference>
<dbReference type="PRINTS" id="PR00420">
    <property type="entry name" value="RNGMNOXGNASE"/>
</dbReference>
<name>A0ABR1PJF0_DIAER</name>
<keyword evidence="7" id="KW-1185">Reference proteome</keyword>
<keyword evidence="4" id="KW-0560">Oxidoreductase</keyword>
<proteinExistence type="inferred from homology"/>